<comment type="caution">
    <text evidence="1">The sequence shown here is derived from an EMBL/GenBank/DDBJ whole genome shotgun (WGS) entry which is preliminary data.</text>
</comment>
<dbReference type="GO" id="GO:0003887">
    <property type="term" value="F:DNA-directed DNA polymerase activity"/>
    <property type="evidence" value="ECO:0007669"/>
    <property type="project" value="UniProtKB-EC"/>
</dbReference>
<protein>
    <submittedName>
        <fullName evidence="1">DNA polymerase III subunit delta</fullName>
        <ecNumber evidence="1">2.7.7.7</ecNumber>
    </submittedName>
</protein>
<dbReference type="AlphaFoldDB" id="A0A9D1FAE5"/>
<dbReference type="GO" id="GO:0008408">
    <property type="term" value="F:3'-5' exonuclease activity"/>
    <property type="evidence" value="ECO:0007669"/>
    <property type="project" value="InterPro"/>
</dbReference>
<dbReference type="CDD" id="cd00009">
    <property type="entry name" value="AAA"/>
    <property type="match status" value="1"/>
</dbReference>
<evidence type="ECO:0000313" key="2">
    <source>
        <dbReference type="Proteomes" id="UP000886741"/>
    </source>
</evidence>
<proteinExistence type="predicted"/>
<dbReference type="GO" id="GO:0006261">
    <property type="term" value="P:DNA-templated DNA replication"/>
    <property type="evidence" value="ECO:0007669"/>
    <property type="project" value="TreeGrafter"/>
</dbReference>
<reference evidence="1" key="1">
    <citation type="submission" date="2020-10" db="EMBL/GenBank/DDBJ databases">
        <authorList>
            <person name="Gilroy R."/>
        </authorList>
    </citation>
    <scope>NUCLEOTIDE SEQUENCE</scope>
    <source>
        <strain evidence="1">ChiBcec16-1751</strain>
    </source>
</reference>
<dbReference type="Proteomes" id="UP000886741">
    <property type="component" value="Unassembled WGS sequence"/>
</dbReference>
<dbReference type="Pfam" id="PF13177">
    <property type="entry name" value="DNA_pol3_delta2"/>
    <property type="match status" value="1"/>
</dbReference>
<dbReference type="InterPro" id="IPR004622">
    <property type="entry name" value="DNA_pol_HolB"/>
</dbReference>
<sequence>MGLEQLLGNEALKERLTEGLRSGRMSHSYLLTGPEGSGKRTLARLLAAAMECRGTPRPCGVCPACRKVLSGNHPDVITVDDPDHKQVPVDCIRAARSELFIRPNEGEKKVLLIPRAGDMNPAAQNALLKVLEEPPSYGVFLLLAPSPEALLPTIRSRCAHLRLSPLPRAVLEPALRQRFPDRSAADLEAAMGRSGGFLGQAVTLLEGSGLQLPQVEQFAAAYAAHDTLGLAMVFGSMDKYKRNQLAPVLEELQRLLAQSLLARRGCPTLLPQARAIAEQRTAPELLAACRLVQEALDDCWANVGVGNICAGLLARL</sequence>
<gene>
    <name evidence="1" type="primary">holB</name>
    <name evidence="1" type="ORF">IAA83_07765</name>
</gene>
<evidence type="ECO:0000313" key="1">
    <source>
        <dbReference type="EMBL" id="HIS65248.1"/>
    </source>
</evidence>
<dbReference type="Gene3D" id="3.40.50.300">
    <property type="entry name" value="P-loop containing nucleotide triphosphate hydrolases"/>
    <property type="match status" value="1"/>
</dbReference>
<dbReference type="EMBL" id="DVJJ01000118">
    <property type="protein sequence ID" value="HIS65248.1"/>
    <property type="molecule type" value="Genomic_DNA"/>
</dbReference>
<dbReference type="PANTHER" id="PTHR11669">
    <property type="entry name" value="REPLICATION FACTOR C / DNA POLYMERASE III GAMMA-TAU SUBUNIT"/>
    <property type="match status" value="1"/>
</dbReference>
<keyword evidence="1" id="KW-0808">Transferase</keyword>
<name>A0A9D1FAE5_9FIRM</name>
<accession>A0A9D1FAE5</accession>
<dbReference type="InterPro" id="IPR050238">
    <property type="entry name" value="DNA_Rep/Repair_Clamp_Loader"/>
</dbReference>
<dbReference type="NCBIfam" id="TIGR00678">
    <property type="entry name" value="holB"/>
    <property type="match status" value="1"/>
</dbReference>
<reference evidence="1" key="2">
    <citation type="journal article" date="2021" name="PeerJ">
        <title>Extensive microbial diversity within the chicken gut microbiome revealed by metagenomics and culture.</title>
        <authorList>
            <person name="Gilroy R."/>
            <person name="Ravi A."/>
            <person name="Getino M."/>
            <person name="Pursley I."/>
            <person name="Horton D.L."/>
            <person name="Alikhan N.F."/>
            <person name="Baker D."/>
            <person name="Gharbi K."/>
            <person name="Hall N."/>
            <person name="Watson M."/>
            <person name="Adriaenssens E.M."/>
            <person name="Foster-Nyarko E."/>
            <person name="Jarju S."/>
            <person name="Secka A."/>
            <person name="Antonio M."/>
            <person name="Oren A."/>
            <person name="Chaudhuri R.R."/>
            <person name="La Ragione R."/>
            <person name="Hildebrand F."/>
            <person name="Pallen M.J."/>
        </authorList>
    </citation>
    <scope>NUCLEOTIDE SEQUENCE</scope>
    <source>
        <strain evidence="1">ChiBcec16-1751</strain>
    </source>
</reference>
<dbReference type="PANTHER" id="PTHR11669:SF8">
    <property type="entry name" value="DNA POLYMERASE III SUBUNIT DELTA"/>
    <property type="match status" value="1"/>
</dbReference>
<dbReference type="InterPro" id="IPR027417">
    <property type="entry name" value="P-loop_NTPase"/>
</dbReference>
<organism evidence="1 2">
    <name type="scientific">Candidatus Avoscillospira avistercoris</name>
    <dbReference type="NCBI Taxonomy" id="2840707"/>
    <lineage>
        <taxon>Bacteria</taxon>
        <taxon>Bacillati</taxon>
        <taxon>Bacillota</taxon>
        <taxon>Clostridia</taxon>
        <taxon>Eubacteriales</taxon>
        <taxon>Oscillospiraceae</taxon>
        <taxon>Oscillospiraceae incertae sedis</taxon>
        <taxon>Candidatus Avoscillospira</taxon>
    </lineage>
</organism>
<dbReference type="SUPFAM" id="SSF52540">
    <property type="entry name" value="P-loop containing nucleoside triphosphate hydrolases"/>
    <property type="match status" value="1"/>
</dbReference>
<keyword evidence="1" id="KW-0548">Nucleotidyltransferase</keyword>
<dbReference type="EC" id="2.7.7.7" evidence="1"/>